<dbReference type="Pfam" id="PF04932">
    <property type="entry name" value="Wzy_C"/>
    <property type="match status" value="1"/>
</dbReference>
<dbReference type="AlphaFoldDB" id="A0A4R1HGQ7"/>
<evidence type="ECO:0000256" key="3">
    <source>
        <dbReference type="ARBA" id="ARBA00022989"/>
    </source>
</evidence>
<keyword evidence="3 5" id="KW-1133">Transmembrane helix</keyword>
<keyword evidence="7" id="KW-0436">Ligase</keyword>
<feature type="transmembrane region" description="Helical" evidence="5">
    <location>
        <begin position="366"/>
        <end position="383"/>
    </location>
</feature>
<gene>
    <name evidence="7" type="ORF">DFR30_2781</name>
</gene>
<dbReference type="InterPro" id="IPR007016">
    <property type="entry name" value="O-antigen_ligase-rel_domated"/>
</dbReference>
<dbReference type="EMBL" id="SMFX01000001">
    <property type="protein sequence ID" value="TCK19470.1"/>
    <property type="molecule type" value="Genomic_DNA"/>
</dbReference>
<feature type="transmembrane region" description="Helical" evidence="5">
    <location>
        <begin position="139"/>
        <end position="160"/>
    </location>
</feature>
<evidence type="ECO:0000256" key="1">
    <source>
        <dbReference type="ARBA" id="ARBA00004141"/>
    </source>
</evidence>
<evidence type="ECO:0000256" key="5">
    <source>
        <dbReference type="SAM" id="Phobius"/>
    </source>
</evidence>
<keyword evidence="8" id="KW-1185">Reference proteome</keyword>
<feature type="transmembrane region" description="Helical" evidence="5">
    <location>
        <begin position="7"/>
        <end position="24"/>
    </location>
</feature>
<evidence type="ECO:0000313" key="8">
    <source>
        <dbReference type="Proteomes" id="UP000295707"/>
    </source>
</evidence>
<evidence type="ECO:0000259" key="6">
    <source>
        <dbReference type="Pfam" id="PF04932"/>
    </source>
</evidence>
<feature type="domain" description="O-antigen ligase-related" evidence="6">
    <location>
        <begin position="215"/>
        <end position="343"/>
    </location>
</feature>
<feature type="transmembrane region" description="Helical" evidence="5">
    <location>
        <begin position="335"/>
        <end position="354"/>
    </location>
</feature>
<dbReference type="RefSeq" id="WP_132974168.1">
    <property type="nucleotide sequence ID" value="NZ_SMFX01000001.1"/>
</dbReference>
<accession>A0A4R1HGQ7</accession>
<dbReference type="GO" id="GO:0016020">
    <property type="term" value="C:membrane"/>
    <property type="evidence" value="ECO:0007669"/>
    <property type="project" value="UniProtKB-SubCell"/>
</dbReference>
<evidence type="ECO:0000313" key="7">
    <source>
        <dbReference type="EMBL" id="TCK19470.1"/>
    </source>
</evidence>
<feature type="transmembrane region" description="Helical" evidence="5">
    <location>
        <begin position="55"/>
        <end position="74"/>
    </location>
</feature>
<dbReference type="Proteomes" id="UP000295707">
    <property type="component" value="Unassembled WGS sequence"/>
</dbReference>
<evidence type="ECO:0000256" key="4">
    <source>
        <dbReference type="ARBA" id="ARBA00023136"/>
    </source>
</evidence>
<keyword evidence="4 5" id="KW-0472">Membrane</keyword>
<dbReference type="GO" id="GO:0016874">
    <property type="term" value="F:ligase activity"/>
    <property type="evidence" value="ECO:0007669"/>
    <property type="project" value="UniProtKB-KW"/>
</dbReference>
<feature type="transmembrane region" description="Helical" evidence="5">
    <location>
        <begin position="252"/>
        <end position="272"/>
    </location>
</feature>
<dbReference type="InterPro" id="IPR051533">
    <property type="entry name" value="WaaL-like"/>
</dbReference>
<comment type="caution">
    <text evidence="7">The sequence shown here is derived from an EMBL/GenBank/DDBJ whole genome shotgun (WGS) entry which is preliminary data.</text>
</comment>
<dbReference type="PANTHER" id="PTHR37422">
    <property type="entry name" value="TEICHURONIC ACID BIOSYNTHESIS PROTEIN TUAE"/>
    <property type="match status" value="1"/>
</dbReference>
<feature type="transmembrane region" description="Helical" evidence="5">
    <location>
        <begin position="30"/>
        <end position="48"/>
    </location>
</feature>
<dbReference type="OrthoDB" id="9772644at2"/>
<feature type="transmembrane region" description="Helical" evidence="5">
    <location>
        <begin position="208"/>
        <end position="240"/>
    </location>
</feature>
<keyword evidence="2 5" id="KW-0812">Transmembrane</keyword>
<evidence type="ECO:0000256" key="2">
    <source>
        <dbReference type="ARBA" id="ARBA00022692"/>
    </source>
</evidence>
<feature type="transmembrane region" description="Helical" evidence="5">
    <location>
        <begin position="80"/>
        <end position="97"/>
    </location>
</feature>
<reference evidence="7 8" key="1">
    <citation type="submission" date="2019-03" db="EMBL/GenBank/DDBJ databases">
        <title>Genomic Encyclopedia of Type Strains, Phase IV (KMG-IV): sequencing the most valuable type-strain genomes for metagenomic binning, comparative biology and taxonomic classification.</title>
        <authorList>
            <person name="Goeker M."/>
        </authorList>
    </citation>
    <scope>NUCLEOTIDE SEQUENCE [LARGE SCALE GENOMIC DNA]</scope>
    <source>
        <strain evidence="7 8">DSM 19610</strain>
    </source>
</reference>
<comment type="subcellular location">
    <subcellularLocation>
        <location evidence="1">Membrane</location>
        <topology evidence="1">Multi-pass membrane protein</topology>
    </subcellularLocation>
</comment>
<name>A0A4R1HGQ7_9GAMM</name>
<sequence>MLEHLQNPIFPVFILIIVLMIGYASYRAEILPGFIFFLFASMGAFLQITGIGQIGLFRAFLTPVLVAILVAIRIRERQRLPFFYWSLILLYMFIVYISGTLNGIPFANYRGDVGMLLLAMLVSLAPVKESTYRYFMLSVALWGLINMGAVMSGWMGLNIFGSYGSLFNEGGRAVGLMRHSTMMGIYFAISVIAAQVLFYQAMTRFGKIIWFIAGSLLFLGLLSSLSRGALAGWLVGFLFIQYKLRGMSMRAVLGITLTGAILVGVASFIGLGEEVAGRFTDMDEDISAQARIPLIISSFETWAESPVLGRGVGWKDKSLHLQSHNTYFQVLVESGAVGFIAFMTLMWVGLRGVFKRLKPSKKNTEGIVIYNTGIAAMLITILLDGLTHSFDFVLPYWILLGFGFML</sequence>
<proteinExistence type="predicted"/>
<dbReference type="PANTHER" id="PTHR37422:SF13">
    <property type="entry name" value="LIPOPOLYSACCHARIDE BIOSYNTHESIS PROTEIN PA4999-RELATED"/>
    <property type="match status" value="1"/>
</dbReference>
<organism evidence="7 8">
    <name type="scientific">Thiogranum longum</name>
    <dbReference type="NCBI Taxonomy" id="1537524"/>
    <lineage>
        <taxon>Bacteria</taxon>
        <taxon>Pseudomonadati</taxon>
        <taxon>Pseudomonadota</taxon>
        <taxon>Gammaproteobacteria</taxon>
        <taxon>Chromatiales</taxon>
        <taxon>Ectothiorhodospiraceae</taxon>
        <taxon>Thiogranum</taxon>
    </lineage>
</organism>
<protein>
    <submittedName>
        <fullName evidence="7">O-antigen ligase</fullName>
    </submittedName>
</protein>
<feature type="transmembrane region" description="Helical" evidence="5">
    <location>
        <begin position="181"/>
        <end position="202"/>
    </location>
</feature>